<keyword evidence="7 8" id="KW-0472">Membrane</keyword>
<evidence type="ECO:0000256" key="2">
    <source>
        <dbReference type="ARBA" id="ARBA00022448"/>
    </source>
</evidence>
<evidence type="ECO:0000256" key="4">
    <source>
        <dbReference type="ARBA" id="ARBA00022519"/>
    </source>
</evidence>
<name>A0A2M6WFT0_9BACT</name>
<evidence type="ECO:0000256" key="6">
    <source>
        <dbReference type="ARBA" id="ARBA00022989"/>
    </source>
</evidence>
<dbReference type="AlphaFoldDB" id="A0A2M6WFT0"/>
<proteinExistence type="predicted"/>
<feature type="transmembrane region" description="Helical" evidence="8">
    <location>
        <begin position="175"/>
        <end position="195"/>
    </location>
</feature>
<organism evidence="9 10">
    <name type="scientific">Candidatus Jorgensenbacteria bacterium CG10_big_fil_rev_8_21_14_0_10_54_38</name>
    <dbReference type="NCBI Taxonomy" id="1974593"/>
    <lineage>
        <taxon>Bacteria</taxon>
        <taxon>Candidatus Joergenseniibacteriota</taxon>
    </lineage>
</organism>
<dbReference type="EMBL" id="PFBE01000033">
    <property type="protein sequence ID" value="PIT91636.1"/>
    <property type="molecule type" value="Genomic_DNA"/>
</dbReference>
<feature type="transmembrane region" description="Helical" evidence="8">
    <location>
        <begin position="313"/>
        <end position="336"/>
    </location>
</feature>
<dbReference type="InterPro" id="IPR018227">
    <property type="entry name" value="Amino_acid_transport_2"/>
</dbReference>
<dbReference type="GO" id="GO:0005886">
    <property type="term" value="C:plasma membrane"/>
    <property type="evidence" value="ECO:0007669"/>
    <property type="project" value="UniProtKB-SubCell"/>
</dbReference>
<keyword evidence="2" id="KW-0813">Transport</keyword>
<evidence type="ECO:0000313" key="10">
    <source>
        <dbReference type="Proteomes" id="UP000229530"/>
    </source>
</evidence>
<feature type="transmembrane region" description="Helical" evidence="8">
    <location>
        <begin position="289"/>
        <end position="307"/>
    </location>
</feature>
<comment type="caution">
    <text evidence="9">The sequence shown here is derived from an EMBL/GenBank/DDBJ whole genome shotgun (WGS) entry which is preliminary data.</text>
</comment>
<keyword evidence="6 8" id="KW-1133">Transmembrane helix</keyword>
<feature type="transmembrane region" description="Helical" evidence="8">
    <location>
        <begin position="348"/>
        <end position="368"/>
    </location>
</feature>
<dbReference type="Pfam" id="PF03222">
    <property type="entry name" value="Trp_Tyr_perm"/>
    <property type="match status" value="1"/>
</dbReference>
<dbReference type="GO" id="GO:0015179">
    <property type="term" value="F:L-amino acid transmembrane transporter activity"/>
    <property type="evidence" value="ECO:0007669"/>
    <property type="project" value="TreeGrafter"/>
</dbReference>
<dbReference type="PANTHER" id="PTHR22950">
    <property type="entry name" value="AMINO ACID TRANSPORTER"/>
    <property type="match status" value="1"/>
</dbReference>
<evidence type="ECO:0000256" key="3">
    <source>
        <dbReference type="ARBA" id="ARBA00022475"/>
    </source>
</evidence>
<accession>A0A2M6WFT0</accession>
<feature type="transmembrane region" description="Helical" evidence="8">
    <location>
        <begin position="107"/>
        <end position="131"/>
    </location>
</feature>
<keyword evidence="5 8" id="KW-0812">Transmembrane</keyword>
<reference evidence="10" key="1">
    <citation type="submission" date="2017-09" db="EMBL/GenBank/DDBJ databases">
        <title>Depth-based differentiation of microbial function through sediment-hosted aquifers and enrichment of novel symbionts in the deep terrestrial subsurface.</title>
        <authorList>
            <person name="Probst A.J."/>
            <person name="Ladd B."/>
            <person name="Jarett J.K."/>
            <person name="Geller-Mcgrath D.E."/>
            <person name="Sieber C.M.K."/>
            <person name="Emerson J.B."/>
            <person name="Anantharaman K."/>
            <person name="Thomas B.C."/>
            <person name="Malmstrom R."/>
            <person name="Stieglmeier M."/>
            <person name="Klingl A."/>
            <person name="Woyke T."/>
            <person name="Ryan C.M."/>
            <person name="Banfield J.F."/>
        </authorList>
    </citation>
    <scope>NUCLEOTIDE SEQUENCE [LARGE SCALE GENOMIC DNA]</scope>
</reference>
<feature type="transmembrane region" description="Helical" evidence="8">
    <location>
        <begin position="256"/>
        <end position="277"/>
    </location>
</feature>
<protein>
    <submittedName>
        <fullName evidence="9">Uncharacterized protein</fullName>
    </submittedName>
</protein>
<dbReference type="Proteomes" id="UP000229530">
    <property type="component" value="Unassembled WGS sequence"/>
</dbReference>
<keyword evidence="3" id="KW-1003">Cell membrane</keyword>
<evidence type="ECO:0000256" key="7">
    <source>
        <dbReference type="ARBA" id="ARBA00023136"/>
    </source>
</evidence>
<evidence type="ECO:0000256" key="8">
    <source>
        <dbReference type="SAM" id="Phobius"/>
    </source>
</evidence>
<evidence type="ECO:0000313" key="9">
    <source>
        <dbReference type="EMBL" id="PIT91636.1"/>
    </source>
</evidence>
<feature type="transmembrane region" description="Helical" evidence="8">
    <location>
        <begin position="78"/>
        <end position="101"/>
    </location>
</feature>
<comment type="subcellular location">
    <subcellularLocation>
        <location evidence="1">Cell inner membrane</location>
        <topology evidence="1">Multi-pass membrane protein</topology>
    </subcellularLocation>
</comment>
<gene>
    <name evidence="9" type="ORF">COU12_02040</name>
</gene>
<evidence type="ECO:0000256" key="5">
    <source>
        <dbReference type="ARBA" id="ARBA00022692"/>
    </source>
</evidence>
<dbReference type="Gene3D" id="1.20.1740.10">
    <property type="entry name" value="Amino acid/polyamine transporter I"/>
    <property type="match status" value="1"/>
</dbReference>
<feature type="transmembrane region" description="Helical" evidence="8">
    <location>
        <begin position="143"/>
        <end position="163"/>
    </location>
</feature>
<keyword evidence="4" id="KW-0997">Cell inner membrane</keyword>
<feature type="transmembrane region" description="Helical" evidence="8">
    <location>
        <begin position="39"/>
        <end position="57"/>
    </location>
</feature>
<feature type="transmembrane region" description="Helical" evidence="8">
    <location>
        <begin position="215"/>
        <end position="236"/>
    </location>
</feature>
<sequence length="369" mass="40060">MSKPFMLATGLLAGTVIGAGMFSLPYVFSRVGVTGGLFYLLAFSLVYFAVHLMYARVVETRPDGHQFSFFARAYLPRWASLPVSFGIFAELLLVLVAYLVLAPTFGVVAAGGADIHTITLIAFWLTGSLFMFARLTWQGIAEILGAVVILGIVATVFLFSASAPLTTPAFTPLNFGLFFLPFGPLLFSLAGRPAVTEVVEEHRRAGKSFSLTKAIAWGTFIPAAVYAIFALSVLRLNPAVTPEALNSLGGILPPSLLALLGVLGLIVLWTSYFIIGENVRDMLHLDWKMPRWFSSAVVVAVPPLLYLAGLRNFLGVISFTGGVFLAVEGVAVIAMWRRAFPGHRWGWVVWPLAAVFTAAFVYELITVFR</sequence>
<evidence type="ECO:0000256" key="1">
    <source>
        <dbReference type="ARBA" id="ARBA00004429"/>
    </source>
</evidence>